<dbReference type="PANTHER" id="PTHR37526">
    <property type="entry name" value="PROTEIN TUSB"/>
    <property type="match status" value="1"/>
</dbReference>
<organism evidence="1 2">
    <name type="scientific">Sulfuricaulis limicola</name>
    <dbReference type="NCBI Taxonomy" id="1620215"/>
    <lineage>
        <taxon>Bacteria</taxon>
        <taxon>Pseudomonadati</taxon>
        <taxon>Pseudomonadota</taxon>
        <taxon>Gammaproteobacteria</taxon>
        <taxon>Acidiferrobacterales</taxon>
        <taxon>Acidiferrobacteraceae</taxon>
        <taxon>Sulfuricaulis</taxon>
    </lineage>
</organism>
<evidence type="ECO:0000313" key="1">
    <source>
        <dbReference type="EMBL" id="BAV34530.1"/>
    </source>
</evidence>
<dbReference type="OrthoDB" id="9795117at2"/>
<name>A0A1B4XI93_9GAMM</name>
<sequence length="97" mass="10571">MLHTVNKSPFQNSSLENCLRVAQPGDVILLLEDGVYAASAGTAKSSLIEQAVKRHTVYAIDADLKARGLANLVKEVRVASYGDFVDLVEQHPVHAWL</sequence>
<dbReference type="EMBL" id="AP014879">
    <property type="protein sequence ID" value="BAV34530.1"/>
    <property type="molecule type" value="Genomic_DNA"/>
</dbReference>
<dbReference type="InterPro" id="IPR027396">
    <property type="entry name" value="DsrEFH-like"/>
</dbReference>
<dbReference type="RefSeq" id="WP_096361260.1">
    <property type="nucleotide sequence ID" value="NZ_AP014879.1"/>
</dbReference>
<protein>
    <submittedName>
        <fullName evidence="1">Sulfur relay protein TusB/DsrH</fullName>
    </submittedName>
</protein>
<reference evidence="1 2" key="1">
    <citation type="submission" date="2015-05" db="EMBL/GenBank/DDBJ databases">
        <title>Complete genome sequence of a sulfur-oxidizing gammaproteobacterium strain HA5.</title>
        <authorList>
            <person name="Miura A."/>
            <person name="Kojima H."/>
            <person name="Fukui M."/>
        </authorList>
    </citation>
    <scope>NUCLEOTIDE SEQUENCE [LARGE SCALE GENOMIC DNA]</scope>
    <source>
        <strain evidence="1 2">HA5</strain>
    </source>
</reference>
<dbReference type="PANTHER" id="PTHR37526:SF1">
    <property type="entry name" value="PROTEIN TUSB"/>
    <property type="match status" value="1"/>
</dbReference>
<dbReference type="AlphaFoldDB" id="A0A1B4XI93"/>
<dbReference type="NCBIfam" id="TIGR03011">
    <property type="entry name" value="sulf_tusB_dsrH"/>
    <property type="match status" value="1"/>
</dbReference>
<accession>A0A1B4XI93</accession>
<dbReference type="Pfam" id="PF04077">
    <property type="entry name" value="DsrH"/>
    <property type="match status" value="1"/>
</dbReference>
<proteinExistence type="predicted"/>
<gene>
    <name evidence="1" type="ORF">SCL_2242</name>
</gene>
<evidence type="ECO:0000313" key="2">
    <source>
        <dbReference type="Proteomes" id="UP000243180"/>
    </source>
</evidence>
<dbReference type="InterPro" id="IPR007215">
    <property type="entry name" value="Sulphur_relay_TusB/DsrH"/>
</dbReference>
<dbReference type="GO" id="GO:0002143">
    <property type="term" value="P:tRNA wobble position uridine thiolation"/>
    <property type="evidence" value="ECO:0007669"/>
    <property type="project" value="InterPro"/>
</dbReference>
<dbReference type="SUPFAM" id="SSF75169">
    <property type="entry name" value="DsrEFH-like"/>
    <property type="match status" value="1"/>
</dbReference>
<keyword evidence="2" id="KW-1185">Reference proteome</keyword>
<dbReference type="FunCoup" id="A0A1B4XI93">
    <property type="interactions" value="22"/>
</dbReference>
<dbReference type="InParanoid" id="A0A1B4XI93"/>
<dbReference type="GO" id="GO:1990228">
    <property type="term" value="C:sulfurtransferase complex"/>
    <property type="evidence" value="ECO:0007669"/>
    <property type="project" value="TreeGrafter"/>
</dbReference>
<dbReference type="Gene3D" id="3.40.1260.10">
    <property type="entry name" value="DsrEFH-like"/>
    <property type="match status" value="1"/>
</dbReference>
<dbReference type="Proteomes" id="UP000243180">
    <property type="component" value="Chromosome"/>
</dbReference>
<dbReference type="KEGG" id="slim:SCL_2242"/>